<feature type="chain" id="PRO_5003367218" description="Ice-binding protein C-terminal domain-containing protein" evidence="1">
    <location>
        <begin position="23"/>
        <end position="298"/>
    </location>
</feature>
<dbReference type="InParanoid" id="F8AA19"/>
<dbReference type="PaxDb" id="667014-Thein_1441"/>
<protein>
    <recommendedName>
        <fullName evidence="2">Ice-binding protein C-terminal domain-containing protein</fullName>
    </recommendedName>
</protein>
<dbReference type="InterPro" id="IPR013424">
    <property type="entry name" value="Ice-binding_C"/>
</dbReference>
<dbReference type="RefSeq" id="WP_013908047.1">
    <property type="nucleotide sequence ID" value="NC_015681.1"/>
</dbReference>
<dbReference type="eggNOG" id="ENOG5030YQJ">
    <property type="taxonomic scope" value="Bacteria"/>
</dbReference>
<feature type="domain" description="Ice-binding protein C-terminal" evidence="2">
    <location>
        <begin position="270"/>
        <end position="293"/>
    </location>
</feature>
<organism evidence="3 4">
    <name type="scientific">Thermodesulfatator indicus (strain DSM 15286 / JCM 11887 / CIR29812)</name>
    <dbReference type="NCBI Taxonomy" id="667014"/>
    <lineage>
        <taxon>Bacteria</taxon>
        <taxon>Pseudomonadati</taxon>
        <taxon>Thermodesulfobacteriota</taxon>
        <taxon>Thermodesulfobacteria</taxon>
        <taxon>Thermodesulfobacteriales</taxon>
        <taxon>Thermodesulfatatoraceae</taxon>
        <taxon>Thermodesulfatator</taxon>
    </lineage>
</organism>
<dbReference type="EMBL" id="CP002683">
    <property type="protein sequence ID" value="AEH45305.1"/>
    <property type="molecule type" value="Genomic_DNA"/>
</dbReference>
<sequence length="298" mass="32611">MKKFWMLMLVTSFLLVASGSYAQFVYFDLNTLGISGNDDGVTGYHEQWGFYAKSENTVNLGIDGQFSVGDTFTNIGMLKVGSLLDFNGGAISDDEGLNTNYELTTAWTDLSGSVTAVTPILASPYTEYVTLSYDPGTVLTFYIDDTPDFDSSHDWSSGFTNFSSATDGIPILDFTITGGTGSILQEDTNNDGFPDRVITSSATLYGEVTQVYVDNFLFFKDYGDFYDILQQGKIILAFADENADNFYYNLDNYPPYVKTVADHNGSIDYAIPEPATIILVGSALLGIATVIRRKTANN</sequence>
<evidence type="ECO:0000259" key="2">
    <source>
        <dbReference type="Pfam" id="PF07589"/>
    </source>
</evidence>
<evidence type="ECO:0000313" key="3">
    <source>
        <dbReference type="EMBL" id="AEH45305.1"/>
    </source>
</evidence>
<gene>
    <name evidence="3" type="ordered locus">Thein_1441</name>
</gene>
<name>F8AA19_THEID</name>
<reference evidence="4" key="1">
    <citation type="submission" date="2011-04" db="EMBL/GenBank/DDBJ databases">
        <title>The complete genome of Thermodesulfatator indicus DSM 15286.</title>
        <authorList>
            <person name="Lucas S."/>
            <person name="Copeland A."/>
            <person name="Lapidus A."/>
            <person name="Bruce D."/>
            <person name="Goodwin L."/>
            <person name="Pitluck S."/>
            <person name="Peters L."/>
            <person name="Kyrpides N."/>
            <person name="Mavromatis K."/>
            <person name="Pagani I."/>
            <person name="Ivanova N."/>
            <person name="Saunders L."/>
            <person name="Detter J.C."/>
            <person name="Tapia R."/>
            <person name="Han C."/>
            <person name="Land M."/>
            <person name="Hauser L."/>
            <person name="Markowitz V."/>
            <person name="Cheng J.-F."/>
            <person name="Hugenholtz P."/>
            <person name="Woyke T."/>
            <person name="Wu D."/>
            <person name="Spring S."/>
            <person name="Schroeder M."/>
            <person name="Brambilla E."/>
            <person name="Klenk H.-P."/>
            <person name="Eisen J.A."/>
        </authorList>
    </citation>
    <scope>NUCLEOTIDE SEQUENCE [LARGE SCALE GENOMIC DNA]</scope>
    <source>
        <strain evidence="4">DSM 15286 / JCM 11887 / CIR29812</strain>
    </source>
</reference>
<dbReference type="Proteomes" id="UP000006793">
    <property type="component" value="Chromosome"/>
</dbReference>
<evidence type="ECO:0000256" key="1">
    <source>
        <dbReference type="SAM" id="SignalP"/>
    </source>
</evidence>
<dbReference type="KEGG" id="tid:Thein_1441"/>
<dbReference type="AlphaFoldDB" id="F8AA19"/>
<feature type="signal peptide" evidence="1">
    <location>
        <begin position="1"/>
        <end position="22"/>
    </location>
</feature>
<keyword evidence="4" id="KW-1185">Reference proteome</keyword>
<evidence type="ECO:0000313" key="4">
    <source>
        <dbReference type="Proteomes" id="UP000006793"/>
    </source>
</evidence>
<dbReference type="HOGENOM" id="CLU_933629_0_0_0"/>
<dbReference type="Pfam" id="PF07589">
    <property type="entry name" value="PEP-CTERM"/>
    <property type="match status" value="1"/>
</dbReference>
<dbReference type="OrthoDB" id="9814155at2"/>
<dbReference type="NCBIfam" id="NF033554">
    <property type="entry name" value="floc_PepA"/>
    <property type="match status" value="1"/>
</dbReference>
<keyword evidence="1" id="KW-0732">Signal</keyword>
<dbReference type="NCBIfam" id="TIGR02595">
    <property type="entry name" value="PEP_CTERM"/>
    <property type="match status" value="1"/>
</dbReference>
<accession>F8AA19</accession>
<reference evidence="3 4" key="2">
    <citation type="journal article" date="2012" name="Stand. Genomic Sci.">
        <title>Complete genome sequence of the thermophilic sulfate-reducing ocean bacterium Thermodesulfatator indicus type strain (CIR29812(T)).</title>
        <authorList>
            <person name="Anderson I."/>
            <person name="Saunders E."/>
            <person name="Lapidus A."/>
            <person name="Nolan M."/>
            <person name="Lucas S."/>
            <person name="Tice H."/>
            <person name="Del Rio T.G."/>
            <person name="Cheng J.F."/>
            <person name="Han C."/>
            <person name="Tapia R."/>
            <person name="Goodwin L.A."/>
            <person name="Pitluck S."/>
            <person name="Liolios K."/>
            <person name="Mavromatis K."/>
            <person name="Pagani I."/>
            <person name="Ivanova N."/>
            <person name="Mikhailova N."/>
            <person name="Pati A."/>
            <person name="Chen A."/>
            <person name="Palaniappan K."/>
            <person name="Land M."/>
            <person name="Hauser L."/>
            <person name="Jeffries C.D."/>
            <person name="Chang Y.J."/>
            <person name="Brambilla E.M."/>
            <person name="Rohde M."/>
            <person name="Spring S."/>
            <person name="Goker M."/>
            <person name="Detter J.C."/>
            <person name="Woyke T."/>
            <person name="Bristow J."/>
            <person name="Eisen J.A."/>
            <person name="Markowitz V."/>
            <person name="Hugenholtz P."/>
            <person name="Kyrpides N.C."/>
            <person name="Klenk H.P."/>
        </authorList>
    </citation>
    <scope>NUCLEOTIDE SEQUENCE [LARGE SCALE GENOMIC DNA]</scope>
    <source>
        <strain evidence="4">DSM 15286 / JCM 11887 / CIR29812</strain>
    </source>
</reference>
<proteinExistence type="predicted"/>